<evidence type="ECO:0000256" key="1">
    <source>
        <dbReference type="SAM" id="MobiDB-lite"/>
    </source>
</evidence>
<dbReference type="Proteomes" id="UP000070121">
    <property type="component" value="Unassembled WGS sequence"/>
</dbReference>
<feature type="region of interest" description="Disordered" evidence="1">
    <location>
        <begin position="178"/>
        <end position="207"/>
    </location>
</feature>
<dbReference type="AlphaFoldDB" id="A0A135SS45"/>
<dbReference type="EMBL" id="JFFI01002267">
    <property type="protein sequence ID" value="KXH38732.1"/>
    <property type="molecule type" value="Genomic_DNA"/>
</dbReference>
<protein>
    <submittedName>
        <fullName evidence="2">Uncharacterized protein</fullName>
    </submittedName>
</protein>
<evidence type="ECO:0000313" key="2">
    <source>
        <dbReference type="EMBL" id="KXH38732.1"/>
    </source>
</evidence>
<feature type="compositionally biased region" description="Basic and acidic residues" evidence="1">
    <location>
        <begin position="196"/>
        <end position="207"/>
    </location>
</feature>
<proteinExistence type="predicted"/>
<organism evidence="2 3">
    <name type="scientific">Colletotrichum salicis</name>
    <dbReference type="NCBI Taxonomy" id="1209931"/>
    <lineage>
        <taxon>Eukaryota</taxon>
        <taxon>Fungi</taxon>
        <taxon>Dikarya</taxon>
        <taxon>Ascomycota</taxon>
        <taxon>Pezizomycotina</taxon>
        <taxon>Sordariomycetes</taxon>
        <taxon>Hypocreomycetidae</taxon>
        <taxon>Glomerellales</taxon>
        <taxon>Glomerellaceae</taxon>
        <taxon>Colletotrichum</taxon>
        <taxon>Colletotrichum acutatum species complex</taxon>
    </lineage>
</organism>
<accession>A0A135SS45</accession>
<reference evidence="2 3" key="1">
    <citation type="submission" date="2014-02" db="EMBL/GenBank/DDBJ databases">
        <title>The genome sequence of Colletotrichum salicis CBS 607.94.</title>
        <authorList>
            <person name="Baroncelli R."/>
            <person name="Thon M.R."/>
        </authorList>
    </citation>
    <scope>NUCLEOTIDE SEQUENCE [LARGE SCALE GENOMIC DNA]</scope>
    <source>
        <strain evidence="2 3">CBS 607.94</strain>
    </source>
</reference>
<evidence type="ECO:0000313" key="3">
    <source>
        <dbReference type="Proteomes" id="UP000070121"/>
    </source>
</evidence>
<keyword evidence="3" id="KW-1185">Reference proteome</keyword>
<comment type="caution">
    <text evidence="2">The sequence shown here is derived from an EMBL/GenBank/DDBJ whole genome shotgun (WGS) entry which is preliminary data.</text>
</comment>
<gene>
    <name evidence="2" type="ORF">CSAL01_03057</name>
</gene>
<sequence>MIRIRAVLVERPESPFALAIVSVAPPVSRPIPSAGSIKGHSKIWPGLVPAERAFALRMTVEWNHNHISMPMLRPVTPKPMSEFDGDQGILSDVSPARKKPDADAGGRTATPPRSMANMGKTCHKGPCQWNRDCGKPVAAIAVIPGPNANLSIGFCSDSSPLARTRPSAIAQRAHAVRHRLSTRSGTWPEAAMPSIKDGDPNLSEDLR</sequence>
<name>A0A135SS45_9PEZI</name>
<feature type="region of interest" description="Disordered" evidence="1">
    <location>
        <begin position="84"/>
        <end position="119"/>
    </location>
</feature>